<sequence length="95" mass="10816">MNLLCNPTGKSVTFHAIDWLVEQNNLYIKVIFPGGGPNGTLEHIIKESPLIEIYRSCHVTMENTFHLQHQTIWHSAPNRVCRWSCSVILNCLDVA</sequence>
<dbReference type="EMBL" id="JABBWK010000063">
    <property type="protein sequence ID" value="KAG1895704.1"/>
    <property type="molecule type" value="Genomic_DNA"/>
</dbReference>
<comment type="caution">
    <text evidence="2">The sequence shown here is derived from an EMBL/GenBank/DDBJ whole genome shotgun (WGS) entry which is preliminary data.</text>
</comment>
<feature type="domain" description="DUF6589" evidence="1">
    <location>
        <begin position="1"/>
        <end position="72"/>
    </location>
</feature>
<dbReference type="Proteomes" id="UP001195769">
    <property type="component" value="Unassembled WGS sequence"/>
</dbReference>
<accession>A0AAD4DX33</accession>
<evidence type="ECO:0000259" key="1">
    <source>
        <dbReference type="Pfam" id="PF20231"/>
    </source>
</evidence>
<dbReference type="InterPro" id="IPR046496">
    <property type="entry name" value="DUF6589"/>
</dbReference>
<dbReference type="RefSeq" id="XP_041221280.1">
    <property type="nucleotide sequence ID" value="XM_041375675.1"/>
</dbReference>
<evidence type="ECO:0000313" key="2">
    <source>
        <dbReference type="EMBL" id="KAG1895704.1"/>
    </source>
</evidence>
<protein>
    <recommendedName>
        <fullName evidence="1">DUF6589 domain-containing protein</fullName>
    </recommendedName>
</protein>
<reference evidence="2" key="1">
    <citation type="journal article" date="2020" name="New Phytol.">
        <title>Comparative genomics reveals dynamic genome evolution in host specialist ectomycorrhizal fungi.</title>
        <authorList>
            <person name="Lofgren L.A."/>
            <person name="Nguyen N.H."/>
            <person name="Vilgalys R."/>
            <person name="Ruytinx J."/>
            <person name="Liao H.L."/>
            <person name="Branco S."/>
            <person name="Kuo A."/>
            <person name="LaButti K."/>
            <person name="Lipzen A."/>
            <person name="Andreopoulos W."/>
            <person name="Pangilinan J."/>
            <person name="Riley R."/>
            <person name="Hundley H."/>
            <person name="Na H."/>
            <person name="Barry K."/>
            <person name="Grigoriev I.V."/>
            <person name="Stajich J.E."/>
            <person name="Kennedy P.G."/>
        </authorList>
    </citation>
    <scope>NUCLEOTIDE SEQUENCE</scope>
    <source>
        <strain evidence="2">FC203</strain>
    </source>
</reference>
<evidence type="ECO:0000313" key="3">
    <source>
        <dbReference type="Proteomes" id="UP001195769"/>
    </source>
</evidence>
<gene>
    <name evidence="2" type="ORF">F5891DRAFT_959730</name>
</gene>
<dbReference type="Pfam" id="PF20231">
    <property type="entry name" value="DUF6589"/>
    <property type="match status" value="1"/>
</dbReference>
<organism evidence="2 3">
    <name type="scientific">Suillus fuscotomentosus</name>
    <dbReference type="NCBI Taxonomy" id="1912939"/>
    <lineage>
        <taxon>Eukaryota</taxon>
        <taxon>Fungi</taxon>
        <taxon>Dikarya</taxon>
        <taxon>Basidiomycota</taxon>
        <taxon>Agaricomycotina</taxon>
        <taxon>Agaricomycetes</taxon>
        <taxon>Agaricomycetidae</taxon>
        <taxon>Boletales</taxon>
        <taxon>Suillineae</taxon>
        <taxon>Suillaceae</taxon>
        <taxon>Suillus</taxon>
    </lineage>
</organism>
<dbReference type="AlphaFoldDB" id="A0AAD4DX33"/>
<name>A0AAD4DX33_9AGAM</name>
<proteinExistence type="predicted"/>
<dbReference type="GeneID" id="64669973"/>
<keyword evidence="3" id="KW-1185">Reference proteome</keyword>